<dbReference type="EMBL" id="JAUKTR010000001">
    <property type="protein sequence ID" value="MDO1557914.1"/>
    <property type="molecule type" value="Genomic_DNA"/>
</dbReference>
<evidence type="ECO:0000256" key="4">
    <source>
        <dbReference type="ARBA" id="ARBA00023139"/>
    </source>
</evidence>
<evidence type="ECO:0000256" key="7">
    <source>
        <dbReference type="SAM" id="MobiDB-lite"/>
    </source>
</evidence>
<evidence type="ECO:0000256" key="5">
    <source>
        <dbReference type="ARBA" id="ARBA00023237"/>
    </source>
</evidence>
<keyword evidence="4" id="KW-0564">Palmitate</keyword>
<feature type="signal peptide" evidence="8">
    <location>
        <begin position="1"/>
        <end position="20"/>
    </location>
</feature>
<evidence type="ECO:0000256" key="6">
    <source>
        <dbReference type="ARBA" id="ARBA00023288"/>
    </source>
</evidence>
<comment type="subcellular location">
    <subcellularLocation>
        <location evidence="1">Cell outer membrane</location>
        <topology evidence="1">Lipid-anchor</topology>
    </subcellularLocation>
</comment>
<reference evidence="9" key="1">
    <citation type="submission" date="2023-07" db="EMBL/GenBank/DDBJ databases">
        <title>Brevundimonas soil sp. nov., isolated from the soil of chemical plant.</title>
        <authorList>
            <person name="Wu N."/>
        </authorList>
    </citation>
    <scope>NUCLEOTIDE SEQUENCE</scope>
    <source>
        <strain evidence="9">XZ-24</strain>
    </source>
</reference>
<keyword evidence="6" id="KW-0449">Lipoprotein</keyword>
<evidence type="ECO:0000256" key="3">
    <source>
        <dbReference type="ARBA" id="ARBA00023136"/>
    </source>
</evidence>
<organism evidence="9 10">
    <name type="scientific">Peiella sedimenti</name>
    <dbReference type="NCBI Taxonomy" id="3061083"/>
    <lineage>
        <taxon>Bacteria</taxon>
        <taxon>Pseudomonadati</taxon>
        <taxon>Pseudomonadota</taxon>
        <taxon>Alphaproteobacteria</taxon>
        <taxon>Caulobacterales</taxon>
        <taxon>Caulobacteraceae</taxon>
        <taxon>Peiella</taxon>
    </lineage>
</organism>
<feature type="chain" id="PRO_5047335328" description="Lipoprotein" evidence="8">
    <location>
        <begin position="21"/>
        <end position="77"/>
    </location>
</feature>
<feature type="compositionally biased region" description="Basic and acidic residues" evidence="7">
    <location>
        <begin position="25"/>
        <end position="43"/>
    </location>
</feature>
<gene>
    <name evidence="9" type="ORF">Q0812_00550</name>
</gene>
<keyword evidence="2 8" id="KW-0732">Signal</keyword>
<proteinExistence type="predicted"/>
<evidence type="ECO:0000313" key="10">
    <source>
        <dbReference type="Proteomes" id="UP001169063"/>
    </source>
</evidence>
<dbReference type="InterPro" id="IPR032831">
    <property type="entry name" value="LptM_cons"/>
</dbReference>
<dbReference type="Proteomes" id="UP001169063">
    <property type="component" value="Unassembled WGS sequence"/>
</dbReference>
<feature type="region of interest" description="Disordered" evidence="7">
    <location>
        <begin position="18"/>
        <end position="77"/>
    </location>
</feature>
<name>A0ABT8SIV8_9CAUL</name>
<keyword evidence="10" id="KW-1185">Reference proteome</keyword>
<evidence type="ECO:0000256" key="2">
    <source>
        <dbReference type="ARBA" id="ARBA00022729"/>
    </source>
</evidence>
<evidence type="ECO:0000256" key="8">
    <source>
        <dbReference type="SAM" id="SignalP"/>
    </source>
</evidence>
<sequence length="77" mass="8266">MTRSLTILALAGAMALPMTACGRQGDLERPEPIGNPPRRDMEPAARTTKSPNLPEQATDARPARQAPIDGARNPFDD</sequence>
<comment type="caution">
    <text evidence="9">The sequence shown here is derived from an EMBL/GenBank/DDBJ whole genome shotgun (WGS) entry which is preliminary data.</text>
</comment>
<evidence type="ECO:0000313" key="9">
    <source>
        <dbReference type="EMBL" id="MDO1557914.1"/>
    </source>
</evidence>
<accession>A0ABT8SIV8</accession>
<keyword evidence="5" id="KW-0998">Cell outer membrane</keyword>
<dbReference type="RefSeq" id="WP_302108343.1">
    <property type="nucleotide sequence ID" value="NZ_JAUKTR010000001.1"/>
</dbReference>
<evidence type="ECO:0008006" key="11">
    <source>
        <dbReference type="Google" id="ProtNLM"/>
    </source>
</evidence>
<dbReference type="NCBIfam" id="NF047847">
    <property type="entry name" value="SS_mature_LptM"/>
    <property type="match status" value="1"/>
</dbReference>
<keyword evidence="3" id="KW-0472">Membrane</keyword>
<evidence type="ECO:0000256" key="1">
    <source>
        <dbReference type="ARBA" id="ARBA00004459"/>
    </source>
</evidence>
<protein>
    <recommendedName>
        <fullName evidence="11">Lipoprotein</fullName>
    </recommendedName>
</protein>